<keyword evidence="2" id="KW-1185">Reference proteome</keyword>
<reference evidence="1 2" key="1">
    <citation type="submission" date="2019-03" db="EMBL/GenBank/DDBJ databases">
        <title>Seongchinamella monodicae gen. nov., sp. nov., a novel member of the Gammaproteobacteria isolated from a tidal mudflat of beach.</title>
        <authorList>
            <person name="Yang H.G."/>
            <person name="Kang J.W."/>
            <person name="Lee S.D."/>
        </authorList>
    </citation>
    <scope>NUCLEOTIDE SEQUENCE [LARGE SCALE GENOMIC DNA]</scope>
    <source>
        <strain evidence="1 2">GH4-78</strain>
    </source>
</reference>
<name>A0A4R5LMW6_9GAMM</name>
<proteinExistence type="predicted"/>
<comment type="caution">
    <text evidence="1">The sequence shown here is derived from an EMBL/GenBank/DDBJ whole genome shotgun (WGS) entry which is preliminary data.</text>
</comment>
<dbReference type="EMBL" id="SMSE01000006">
    <property type="protein sequence ID" value="TDG11369.1"/>
    <property type="molecule type" value="Genomic_DNA"/>
</dbReference>
<organism evidence="1 2">
    <name type="scientific">Seongchinamella unica</name>
    <dbReference type="NCBI Taxonomy" id="2547392"/>
    <lineage>
        <taxon>Bacteria</taxon>
        <taxon>Pseudomonadati</taxon>
        <taxon>Pseudomonadota</taxon>
        <taxon>Gammaproteobacteria</taxon>
        <taxon>Cellvibrionales</taxon>
        <taxon>Halieaceae</taxon>
        <taxon>Seongchinamella</taxon>
    </lineage>
</organism>
<evidence type="ECO:0000313" key="2">
    <source>
        <dbReference type="Proteomes" id="UP000295554"/>
    </source>
</evidence>
<evidence type="ECO:0000313" key="1">
    <source>
        <dbReference type="EMBL" id="TDG11369.1"/>
    </source>
</evidence>
<accession>A0A4R5LMW6</accession>
<dbReference type="RefSeq" id="WP_133215505.1">
    <property type="nucleotide sequence ID" value="NZ_SMSE01000006.1"/>
</dbReference>
<gene>
    <name evidence="1" type="ORF">E2F43_18455</name>
</gene>
<protein>
    <submittedName>
        <fullName evidence="1">Uncharacterized protein</fullName>
    </submittedName>
</protein>
<dbReference type="OrthoDB" id="5829933at2"/>
<dbReference type="Proteomes" id="UP000295554">
    <property type="component" value="Unassembled WGS sequence"/>
</dbReference>
<dbReference type="AlphaFoldDB" id="A0A4R5LMW6"/>
<sequence length="190" mass="20307">MKNSLILFMGFVLALSISGGAFGKDKGGGKRYIFSLVGTATGELQEVPDPDNPGELMEANCFEFDLFEVKTRRELGTVVDCQTIQDVLGDFEFIRVVTTTTFNLPQGSITTQGLTTVAALQDGWPGVASPVVGPMTHFSAYYGEGSVVIGGTKRFKNATGISRLSGLANLDNMFTGNELTADCIFVVDID</sequence>